<reference evidence="3" key="1">
    <citation type="submission" date="2011-12" db="EMBL/GenBank/DDBJ databases">
        <title>Complete sequence of Methanoregula formicicum SMSP.</title>
        <authorList>
            <person name="Lucas S."/>
            <person name="Han J."/>
            <person name="Lapidus A."/>
            <person name="Cheng J.-F."/>
            <person name="Goodwin L."/>
            <person name="Pitluck S."/>
            <person name="Peters L."/>
            <person name="Ovchinnikova G."/>
            <person name="Teshima H."/>
            <person name="Detter J.C."/>
            <person name="Han C."/>
            <person name="Tapia R."/>
            <person name="Land M."/>
            <person name="Hauser L."/>
            <person name="Kyrpides N."/>
            <person name="Ivanova N."/>
            <person name="Pagani I."/>
            <person name="Imachi H."/>
            <person name="Tamaki H."/>
            <person name="Sekiguchi Y."/>
            <person name="Kamagata Y."/>
            <person name="Cadillo-Quiroz H."/>
            <person name="Zinder S."/>
            <person name="Liu W.-T."/>
            <person name="Woyke T."/>
        </authorList>
    </citation>
    <scope>NUCLEOTIDE SEQUENCE [LARGE SCALE GENOMIC DNA]</scope>
    <source>
        <strain evidence="3">DSM 22288 / NBRC 105244 / SMSP</strain>
    </source>
</reference>
<protein>
    <submittedName>
        <fullName evidence="2">Uncharacterized protein</fullName>
    </submittedName>
</protein>
<feature type="transmembrane region" description="Helical" evidence="1">
    <location>
        <begin position="477"/>
        <end position="495"/>
    </location>
</feature>
<feature type="transmembrane region" description="Helical" evidence="1">
    <location>
        <begin position="409"/>
        <end position="429"/>
    </location>
</feature>
<feature type="transmembrane region" description="Helical" evidence="1">
    <location>
        <begin position="507"/>
        <end position="531"/>
    </location>
</feature>
<dbReference type="EMBL" id="CP003167">
    <property type="protein sequence ID" value="AGB03022.1"/>
    <property type="molecule type" value="Genomic_DNA"/>
</dbReference>
<evidence type="ECO:0000313" key="3">
    <source>
        <dbReference type="Proteomes" id="UP000010824"/>
    </source>
</evidence>
<keyword evidence="1" id="KW-0472">Membrane</keyword>
<organism evidence="2 3">
    <name type="scientific">Methanoregula formicica (strain DSM 22288 / NBRC 105244 / SMSP)</name>
    <dbReference type="NCBI Taxonomy" id="593750"/>
    <lineage>
        <taxon>Archaea</taxon>
        <taxon>Methanobacteriati</taxon>
        <taxon>Methanobacteriota</taxon>
        <taxon>Stenosarchaea group</taxon>
        <taxon>Methanomicrobia</taxon>
        <taxon>Methanomicrobiales</taxon>
        <taxon>Methanoregulaceae</taxon>
        <taxon>Methanoregula</taxon>
    </lineage>
</organism>
<feature type="transmembrane region" description="Helical" evidence="1">
    <location>
        <begin position="301"/>
        <end position="323"/>
    </location>
</feature>
<feature type="transmembrane region" description="Helical" evidence="1">
    <location>
        <begin position="441"/>
        <end position="462"/>
    </location>
</feature>
<feature type="transmembrane region" description="Helical" evidence="1">
    <location>
        <begin position="104"/>
        <end position="124"/>
    </location>
</feature>
<keyword evidence="3" id="KW-1185">Reference proteome</keyword>
<dbReference type="InParanoid" id="L0HE62"/>
<dbReference type="Proteomes" id="UP000010824">
    <property type="component" value="Chromosome"/>
</dbReference>
<name>L0HE62_METFS</name>
<accession>L0HE62</accession>
<feature type="transmembrane region" description="Helical" evidence="1">
    <location>
        <begin position="575"/>
        <end position="599"/>
    </location>
</feature>
<feature type="transmembrane region" description="Helical" evidence="1">
    <location>
        <begin position="136"/>
        <end position="157"/>
    </location>
</feature>
<feature type="transmembrane region" description="Helical" evidence="1">
    <location>
        <begin position="543"/>
        <end position="563"/>
    </location>
</feature>
<reference evidence="2 3" key="2">
    <citation type="journal article" date="2014" name="Genome Announc.">
        <title>Complete Genome Sequence of Methanoregula formicica SMSPT, a Mesophilic Hydrogenotrophic Methanogen Isolated from a Methanogenic Upflow Anaerobic Sludge Blanket Reactor.</title>
        <authorList>
            <person name="Yamamoto K."/>
            <person name="Tamaki H."/>
            <person name="Cadillo-Quiroz H."/>
            <person name="Imachi H."/>
            <person name="Kyrpides N."/>
            <person name="Woyke T."/>
            <person name="Goodwin L."/>
            <person name="Zinder S.H."/>
            <person name="Kamagata Y."/>
            <person name="Liu W.T."/>
        </authorList>
    </citation>
    <scope>NUCLEOTIDE SEQUENCE [LARGE SCALE GENOMIC DNA]</scope>
    <source>
        <strain evidence="3">DSM 22288 / NBRC 105244 / SMSP</strain>
    </source>
</reference>
<keyword evidence="1" id="KW-1133">Transmembrane helix</keyword>
<feature type="transmembrane region" description="Helical" evidence="1">
    <location>
        <begin position="169"/>
        <end position="191"/>
    </location>
</feature>
<gene>
    <name evidence="2" type="ordered locus">Metfor_2008</name>
</gene>
<feature type="transmembrane region" description="Helical" evidence="1">
    <location>
        <begin position="12"/>
        <end position="34"/>
    </location>
</feature>
<dbReference type="HOGENOM" id="CLU_465908_0_0_2"/>
<evidence type="ECO:0000256" key="1">
    <source>
        <dbReference type="SAM" id="Phobius"/>
    </source>
</evidence>
<feature type="transmembrane region" description="Helical" evidence="1">
    <location>
        <begin position="271"/>
        <end position="289"/>
    </location>
</feature>
<keyword evidence="1" id="KW-0812">Transmembrane</keyword>
<evidence type="ECO:0000313" key="2">
    <source>
        <dbReference type="EMBL" id="AGB03022.1"/>
    </source>
</evidence>
<sequence length="625" mass="69730" precursor="true">MRFFSGLSQDTIICIILFLTGLFIITALSSPGLYLNDEWIPVNQVHQLDIGHQITFNEGKYGVYKNGTPAPYFAELNNLLKYSVALPLISLPSMKLIHFWGDNFRLALVAAWACIPFLIAFLVSHRFPEYASLRSIRITILGAVAGILLFMLNLFVYSPFVYSTPDAPVEVAAVCFTNHVLFAFLLTITYLIGRRIFDGRLQALFVTLTVAACSSYFFWGTTGKDHIASAVVFAIVLYFFIRYLQSYRYRDAACGFLFIGVLVWLRPEAGFSVFLCTGIFFIAVILFRVQQSKVSVKHACSQISAILFTGLGAIPFFINNLLITGNPLMPVLLYHDKTISGSTIIKTMEVPSTIISSQVVTSNTIVTTNPLVVVGDLITTVGQYIFTINLNPEDILGILFFPATGSSGVFLVCPVALIALVMAPVLFFWKREDGTSISGNNTRITVFLLVAIFAIFLAYFRIFHDMNTNWASGSPDIRYFSLMYLPLVLVSMILLKKTALLAHPKKLIVNTAGLSIILVPLIIVTSILVFSVFSTFTFNYYKLFHILVSGEIILSIVIVTYYHSLGRKADWISDLPLPLLLITVFAWQVLLVFLMSPVIKFNGYSFWIPGTDVLYHFFISSSISV</sequence>
<feature type="transmembrane region" description="Helical" evidence="1">
    <location>
        <begin position="226"/>
        <end position="244"/>
    </location>
</feature>
<feature type="transmembrane region" description="Helical" evidence="1">
    <location>
        <begin position="203"/>
        <end position="220"/>
    </location>
</feature>
<dbReference type="AlphaFoldDB" id="L0HE62"/>
<dbReference type="KEGG" id="mfo:Metfor_2008"/>
<proteinExistence type="predicted"/>
<dbReference type="eggNOG" id="arCOG06944">
    <property type="taxonomic scope" value="Archaea"/>
</dbReference>